<evidence type="ECO:0000313" key="1">
    <source>
        <dbReference type="EMBL" id="NII07284.1"/>
    </source>
</evidence>
<gene>
    <name evidence="1" type="ORF">HBF25_12915</name>
</gene>
<sequence length="123" mass="13401">MSPEALEQAYIESYEQSGFRLESKDTYSLPEGPWTTVLVFQLKSAPEGPNAPGTTLIISGSQASGCQPCELSRQTFRWPDADNPDKAAFERGWHVLVEADTAALAKVRQRLGVSLSAVKMSTP</sequence>
<keyword evidence="2" id="KW-1185">Reference proteome</keyword>
<organism evidence="1 2">
    <name type="scientific">Luteibacter anthropi</name>
    <dbReference type="NCBI Taxonomy" id="564369"/>
    <lineage>
        <taxon>Bacteria</taxon>
        <taxon>Pseudomonadati</taxon>
        <taxon>Pseudomonadota</taxon>
        <taxon>Gammaproteobacteria</taxon>
        <taxon>Lysobacterales</taxon>
        <taxon>Rhodanobacteraceae</taxon>
        <taxon>Luteibacter</taxon>
    </lineage>
</organism>
<proteinExistence type="predicted"/>
<dbReference type="Proteomes" id="UP000490980">
    <property type="component" value="Unassembled WGS sequence"/>
</dbReference>
<evidence type="ECO:0000313" key="2">
    <source>
        <dbReference type="Proteomes" id="UP000490980"/>
    </source>
</evidence>
<dbReference type="EMBL" id="JAARLZ010000006">
    <property type="protein sequence ID" value="NII07284.1"/>
    <property type="molecule type" value="Genomic_DNA"/>
</dbReference>
<protein>
    <submittedName>
        <fullName evidence="1">Uncharacterized protein</fullName>
    </submittedName>
</protein>
<comment type="caution">
    <text evidence="1">The sequence shown here is derived from an EMBL/GenBank/DDBJ whole genome shotgun (WGS) entry which is preliminary data.</text>
</comment>
<accession>A0A7X5UBH1</accession>
<dbReference type="RefSeq" id="WP_166949027.1">
    <property type="nucleotide sequence ID" value="NZ_JAARLZ010000006.1"/>
</dbReference>
<name>A0A7X5UBH1_9GAMM</name>
<reference evidence="1 2" key="1">
    <citation type="submission" date="2020-03" db="EMBL/GenBank/DDBJ databases">
        <authorList>
            <person name="Lai Q."/>
        </authorList>
    </citation>
    <scope>NUCLEOTIDE SEQUENCE [LARGE SCALE GENOMIC DNA]</scope>
    <source>
        <strain evidence="1 2">CCUG 25036</strain>
    </source>
</reference>
<dbReference type="AlphaFoldDB" id="A0A7X5UBH1"/>